<dbReference type="Proteomes" id="UP000345527">
    <property type="component" value="Unassembled WGS sequence"/>
</dbReference>
<gene>
    <name evidence="7" type="ORF">EM848_07720</name>
    <name evidence="6" type="ORF">EMO90_10040</name>
</gene>
<comment type="similarity">
    <text evidence="1">Belongs to the ABC transporter superfamily.</text>
</comment>
<evidence type="ECO:0000256" key="2">
    <source>
        <dbReference type="ARBA" id="ARBA00022448"/>
    </source>
</evidence>
<evidence type="ECO:0000259" key="5">
    <source>
        <dbReference type="PROSITE" id="PS50893"/>
    </source>
</evidence>
<dbReference type="InterPro" id="IPR003593">
    <property type="entry name" value="AAA+_ATPase"/>
</dbReference>
<evidence type="ECO:0000256" key="3">
    <source>
        <dbReference type="ARBA" id="ARBA00022741"/>
    </source>
</evidence>
<dbReference type="InterPro" id="IPR017871">
    <property type="entry name" value="ABC_transporter-like_CS"/>
</dbReference>
<evidence type="ECO:0000256" key="4">
    <source>
        <dbReference type="ARBA" id="ARBA00022840"/>
    </source>
</evidence>
<dbReference type="GO" id="GO:0016887">
    <property type="term" value="F:ATP hydrolysis activity"/>
    <property type="evidence" value="ECO:0007669"/>
    <property type="project" value="InterPro"/>
</dbReference>
<proteinExistence type="inferred from homology"/>
<dbReference type="EMBL" id="RZNZ01000015">
    <property type="protein sequence ID" value="KAA8818430.1"/>
    <property type="molecule type" value="Genomic_DNA"/>
</dbReference>
<protein>
    <submittedName>
        <fullName evidence="7">ATP-binding cassette domain-containing protein</fullName>
    </submittedName>
</protein>
<evidence type="ECO:0000313" key="8">
    <source>
        <dbReference type="Proteomes" id="UP000345527"/>
    </source>
</evidence>
<comment type="caution">
    <text evidence="7">The sequence shown here is derived from an EMBL/GenBank/DDBJ whole genome shotgun (WGS) entry which is preliminary data.</text>
</comment>
<dbReference type="InterPro" id="IPR003439">
    <property type="entry name" value="ABC_transporter-like_ATP-bd"/>
</dbReference>
<dbReference type="PANTHER" id="PTHR43335:SF4">
    <property type="entry name" value="ABC TRANSPORTER, ATP-BINDING PROTEIN"/>
    <property type="match status" value="1"/>
</dbReference>
<keyword evidence="3" id="KW-0547">Nucleotide-binding</keyword>
<evidence type="ECO:0000313" key="7">
    <source>
        <dbReference type="EMBL" id="KAA8822910.1"/>
    </source>
</evidence>
<name>A0A5J5DTA6_9BIFI</name>
<dbReference type="PANTHER" id="PTHR43335">
    <property type="entry name" value="ABC TRANSPORTER, ATP-BINDING PROTEIN"/>
    <property type="match status" value="1"/>
</dbReference>
<dbReference type="AlphaFoldDB" id="A0A5J5DTA6"/>
<dbReference type="PROSITE" id="PS50893">
    <property type="entry name" value="ABC_TRANSPORTER_2"/>
    <property type="match status" value="1"/>
</dbReference>
<evidence type="ECO:0000313" key="6">
    <source>
        <dbReference type="EMBL" id="KAA8818430.1"/>
    </source>
</evidence>
<evidence type="ECO:0000256" key="1">
    <source>
        <dbReference type="ARBA" id="ARBA00005417"/>
    </source>
</evidence>
<dbReference type="PROSITE" id="PS00211">
    <property type="entry name" value="ABC_TRANSPORTER_1"/>
    <property type="match status" value="1"/>
</dbReference>
<dbReference type="Proteomes" id="UP000374630">
    <property type="component" value="Unassembled WGS sequence"/>
</dbReference>
<accession>A0A5J5DTA6</accession>
<dbReference type="Pfam" id="PF00005">
    <property type="entry name" value="ABC_tran"/>
    <property type="match status" value="1"/>
</dbReference>
<dbReference type="SMART" id="SM00382">
    <property type="entry name" value="AAA"/>
    <property type="match status" value="1"/>
</dbReference>
<keyword evidence="2" id="KW-0813">Transport</keyword>
<dbReference type="GO" id="GO:0005524">
    <property type="term" value="F:ATP binding"/>
    <property type="evidence" value="ECO:0007669"/>
    <property type="project" value="UniProtKB-KW"/>
</dbReference>
<keyword evidence="9" id="KW-1185">Reference proteome</keyword>
<dbReference type="Gene3D" id="3.40.50.300">
    <property type="entry name" value="P-loop containing nucleotide triphosphate hydrolases"/>
    <property type="match status" value="1"/>
</dbReference>
<evidence type="ECO:0000313" key="9">
    <source>
        <dbReference type="Proteomes" id="UP000374630"/>
    </source>
</evidence>
<dbReference type="InterPro" id="IPR027417">
    <property type="entry name" value="P-loop_NTPase"/>
</dbReference>
<feature type="domain" description="ABC transporter" evidence="5">
    <location>
        <begin position="4"/>
        <end position="240"/>
    </location>
</feature>
<dbReference type="OrthoDB" id="9804819at2"/>
<organism evidence="7 8">
    <name type="scientific">Bifidobacterium vespertilionis</name>
    <dbReference type="NCBI Taxonomy" id="2562524"/>
    <lineage>
        <taxon>Bacteria</taxon>
        <taxon>Bacillati</taxon>
        <taxon>Actinomycetota</taxon>
        <taxon>Actinomycetes</taxon>
        <taxon>Bifidobacteriales</taxon>
        <taxon>Bifidobacteriaceae</taxon>
        <taxon>Bifidobacterium</taxon>
    </lineage>
</organism>
<keyword evidence="4 7" id="KW-0067">ATP-binding</keyword>
<sequence length="325" mass="34514">MNVLETRALGKRYAGKYAVDHLDMHVPQGAIYGFVGRNGAGKSTVMKMAAGLVAPSEGEVRLFGEPFVLGGHGSGHGAAGHARRLGVLIENPGILPTMSAMDNLVALCLAVGDPSPRKTAADLLDVVGLAHTGRKAAKGFSLGMKQRLGLAMALVNSPDLLLLDEPLNGLDPEGARAIRTMLVKLNETRGVTIVISSHVLDQLERMCTHYGVIASGRMVREMTAREVAEECGNSIRVRTADTSVALVLLQDRNLPGVRYAAESDGSIIISGDAKPEAIARMLHDDGQTVLELAVQSNDMEDYFVHLMGSDETQPEQPAQPHGGAR</sequence>
<dbReference type="SUPFAM" id="SSF52540">
    <property type="entry name" value="P-loop containing nucleoside triphosphate hydrolases"/>
    <property type="match status" value="1"/>
</dbReference>
<dbReference type="EMBL" id="RZOA01000014">
    <property type="protein sequence ID" value="KAA8822910.1"/>
    <property type="molecule type" value="Genomic_DNA"/>
</dbReference>
<reference evidence="8 9" key="1">
    <citation type="journal article" date="2019" name="Syst. Appl. Microbiol.">
        <title>Characterization of Bifidobacterium species in feaces of the Egyptian fruit bat: Description of B. vespertilionis sp. nov. and B. rousetti sp. nov.</title>
        <authorList>
            <person name="Modesto M."/>
            <person name="Satti M."/>
            <person name="Watanabe K."/>
            <person name="Puglisi E."/>
            <person name="Morelli L."/>
            <person name="Huang C.-H."/>
            <person name="Liou J.-S."/>
            <person name="Miyashita M."/>
            <person name="Tamura T."/>
            <person name="Saito S."/>
            <person name="Mori K."/>
            <person name="Huang L."/>
            <person name="Sciavilla P."/>
            <person name="Sandri C."/>
            <person name="Spiezio C."/>
            <person name="Vitali F."/>
            <person name="Cavalieri D."/>
            <person name="Perpetuini G."/>
            <person name="Tofalo R."/>
            <person name="Bonetti A."/>
            <person name="Arita M."/>
            <person name="Mattarelli P."/>
        </authorList>
    </citation>
    <scope>NUCLEOTIDE SEQUENCE [LARGE SCALE GENOMIC DNA]</scope>
    <source>
        <strain evidence="6 9">RST16</strain>
        <strain evidence="7 8">RST8</strain>
    </source>
</reference>